<dbReference type="Proteomes" id="UP000327179">
    <property type="component" value="Chromosome"/>
</dbReference>
<proteinExistence type="predicted"/>
<gene>
    <name evidence="1" type="ORF">FXN65_12235</name>
</gene>
<reference evidence="1 2" key="1">
    <citation type="submission" date="2019-08" db="EMBL/GenBank/DDBJ databases">
        <title>Whole-genome Sequencing of e-waste polymer degrading bacterium Pseudomonas sp. strain PE08.</title>
        <authorList>
            <person name="Kirdat K."/>
            <person name="Debbarma P."/>
            <person name="Narawade N."/>
            <person name="Suyal D."/>
            <person name="Thorat V."/>
            <person name="Shouche Y."/>
            <person name="Goel R."/>
            <person name="Yadav A."/>
        </authorList>
    </citation>
    <scope>NUCLEOTIDE SEQUENCE [LARGE SCALE GENOMIC DNA]</scope>
    <source>
        <strain evidence="1 2">PE08</strain>
    </source>
</reference>
<dbReference type="RefSeq" id="WP_151133459.1">
    <property type="nucleotide sequence ID" value="NZ_CP043311.1"/>
</dbReference>
<dbReference type="EMBL" id="CP043311">
    <property type="protein sequence ID" value="QEY62803.1"/>
    <property type="molecule type" value="Genomic_DNA"/>
</dbReference>
<dbReference type="Pfam" id="PF10982">
    <property type="entry name" value="DUF2789"/>
    <property type="match status" value="1"/>
</dbReference>
<evidence type="ECO:0000313" key="2">
    <source>
        <dbReference type="Proteomes" id="UP000327179"/>
    </source>
</evidence>
<keyword evidence="2" id="KW-1185">Reference proteome</keyword>
<dbReference type="InterPro" id="IPR021250">
    <property type="entry name" value="DUF2789"/>
</dbReference>
<dbReference type="KEGG" id="plal:FXN65_12235"/>
<evidence type="ECO:0000313" key="1">
    <source>
        <dbReference type="EMBL" id="QEY62803.1"/>
    </source>
</evidence>
<dbReference type="AlphaFoldDB" id="A0A5J6QK68"/>
<name>A0A5J6QK68_9GAMM</name>
<dbReference type="InterPro" id="IPR038086">
    <property type="entry name" value="DUF2789_sf"/>
</dbReference>
<sequence>MDTSHHSLSALFDQLGLPSDKNGIERFVTNNRLAVGQPLPDAPFWNKAQSAFLRDALLEDSDWAEEADELAVLLSK</sequence>
<accession>A0A5J6QK68</accession>
<organism evidence="1 2">
    <name type="scientific">Metapseudomonas lalkuanensis</name>
    <dbReference type="NCBI Taxonomy" id="2604832"/>
    <lineage>
        <taxon>Bacteria</taxon>
        <taxon>Pseudomonadati</taxon>
        <taxon>Pseudomonadota</taxon>
        <taxon>Gammaproteobacteria</taxon>
        <taxon>Pseudomonadales</taxon>
        <taxon>Pseudomonadaceae</taxon>
        <taxon>Metapseudomonas</taxon>
    </lineage>
</organism>
<protein>
    <submittedName>
        <fullName evidence="1">DUF2789 domain-containing protein</fullName>
    </submittedName>
</protein>
<dbReference type="Gene3D" id="1.10.10.1130">
    <property type="entry name" value="Uncharacterised protein PF10982, DUF2789"/>
    <property type="match status" value="1"/>
</dbReference>